<proteinExistence type="predicted"/>
<evidence type="ECO:0000313" key="1">
    <source>
        <dbReference type="EMBL" id="RHZ82347.1"/>
    </source>
</evidence>
<organism evidence="1 2">
    <name type="scientific">Diversispora epigaea</name>
    <dbReference type="NCBI Taxonomy" id="1348612"/>
    <lineage>
        <taxon>Eukaryota</taxon>
        <taxon>Fungi</taxon>
        <taxon>Fungi incertae sedis</taxon>
        <taxon>Mucoromycota</taxon>
        <taxon>Glomeromycotina</taxon>
        <taxon>Glomeromycetes</taxon>
        <taxon>Diversisporales</taxon>
        <taxon>Diversisporaceae</taxon>
        <taxon>Diversispora</taxon>
    </lineage>
</organism>
<name>A0A397J4K6_9GLOM</name>
<accession>A0A397J4K6</accession>
<reference evidence="1 2" key="1">
    <citation type="submission" date="2018-08" db="EMBL/GenBank/DDBJ databases">
        <title>Genome and evolution of the arbuscular mycorrhizal fungus Diversispora epigaea (formerly Glomus versiforme) and its bacterial endosymbionts.</title>
        <authorList>
            <person name="Sun X."/>
            <person name="Fei Z."/>
            <person name="Harrison M."/>
        </authorList>
    </citation>
    <scope>NUCLEOTIDE SEQUENCE [LARGE SCALE GENOMIC DNA]</scope>
    <source>
        <strain evidence="1 2">IT104</strain>
    </source>
</reference>
<protein>
    <submittedName>
        <fullName evidence="1">Uncharacterized protein</fullName>
    </submittedName>
</protein>
<keyword evidence="2" id="KW-1185">Reference proteome</keyword>
<dbReference type="STRING" id="1348612.A0A397J4K6"/>
<dbReference type="Proteomes" id="UP000266861">
    <property type="component" value="Unassembled WGS sequence"/>
</dbReference>
<gene>
    <name evidence="1" type="ORF">Glove_109g224</name>
</gene>
<dbReference type="AlphaFoldDB" id="A0A397J4K6"/>
<comment type="caution">
    <text evidence="1">The sequence shown here is derived from an EMBL/GenBank/DDBJ whole genome shotgun (WGS) entry which is preliminary data.</text>
</comment>
<evidence type="ECO:0000313" key="2">
    <source>
        <dbReference type="Proteomes" id="UP000266861"/>
    </source>
</evidence>
<sequence length="214" mass="24880">MKNGNGGINYLNFGKTSFKELFYQQLLLWIPIWNEEQLTDEYTNYRSRFQAEFPRIYQSITTTIQHTSEMLVLQYSQNYQNLIDNLTVSLHDNLWKSEFRISNLIQSTINLINSKIGTSQNNPLTKTHIVRYHETINIYIGNFLSSQRNSIGVILEVFDDEYVIVVFPLAQGISCKKVVKETVYFNIYGSHPQKKQFPLQNASVLTVHKTQGLT</sequence>
<dbReference type="EMBL" id="PQFF01000102">
    <property type="protein sequence ID" value="RHZ82347.1"/>
    <property type="molecule type" value="Genomic_DNA"/>
</dbReference>